<evidence type="ECO:0000256" key="2">
    <source>
        <dbReference type="ARBA" id="ARBA00023274"/>
    </source>
</evidence>
<protein>
    <recommendedName>
        <fullName evidence="3">50S ribosomal protein L31</fullName>
    </recommendedName>
</protein>
<dbReference type="GO" id="GO:0003735">
    <property type="term" value="F:structural constituent of ribosome"/>
    <property type="evidence" value="ECO:0007669"/>
    <property type="project" value="InterPro"/>
</dbReference>
<dbReference type="GeneID" id="16029427"/>
<dbReference type="SUPFAM" id="SSF143800">
    <property type="entry name" value="L28p-like"/>
    <property type="match status" value="1"/>
</dbReference>
<evidence type="ECO:0000256" key="1">
    <source>
        <dbReference type="ARBA" id="ARBA00022980"/>
    </source>
</evidence>
<reference evidence="4" key="1">
    <citation type="journal article" date="2004" name="RNA">
        <title>Mitochondrial 3' tRNA editing in the jakobid Seculamonas ecuadoriensis: a novel mechanism and implications for tRNA processing.</title>
        <authorList>
            <person name="Leigh J."/>
            <person name="Lang B.F."/>
        </authorList>
    </citation>
    <scope>NUCLEOTIDE SEQUENCE</scope>
    <source>
        <strain evidence="4">ATCC 50634</strain>
    </source>
</reference>
<dbReference type="NCBIfam" id="TIGR00105">
    <property type="entry name" value="L31"/>
    <property type="match status" value="1"/>
</dbReference>
<dbReference type="InterPro" id="IPR002150">
    <property type="entry name" value="Ribosomal_bL31"/>
</dbReference>
<dbReference type="RefSeq" id="YP_007890608.1">
    <property type="nucleotide sequence ID" value="NC_021125.1"/>
</dbReference>
<dbReference type="InterPro" id="IPR042105">
    <property type="entry name" value="Ribosomal_bL31_sf"/>
</dbReference>
<dbReference type="Pfam" id="PF01197">
    <property type="entry name" value="Ribosomal_L31"/>
    <property type="match status" value="1"/>
</dbReference>
<reference evidence="4" key="3">
    <citation type="journal article" date="2013" name="Genome Biol. Evol.">
        <title>Strikingly bacteria-like and gene-rich mitochondrial genomes throughout jakobid protists.</title>
        <authorList>
            <person name="Burger G."/>
            <person name="Gray M.W."/>
            <person name="Forget L."/>
            <person name="Lang B.F."/>
        </authorList>
    </citation>
    <scope>NUCLEOTIDE SEQUENCE</scope>
    <source>
        <strain evidence="4">ATCC 50634</strain>
    </source>
</reference>
<dbReference type="EMBL" id="KC353353">
    <property type="protein sequence ID" value="AGH24102.1"/>
    <property type="molecule type" value="Genomic_DNA"/>
</dbReference>
<sequence length="70" mass="8173">MKKGIHPLRKRINVVMTDGSFIDSVVVSTYYKNMLKLDVDTKKHSCWNPSKEMRGVDSGNRLHKFQSKYK</sequence>
<dbReference type="GO" id="GO:0005840">
    <property type="term" value="C:ribosome"/>
    <property type="evidence" value="ECO:0007669"/>
    <property type="project" value="UniProtKB-KW"/>
</dbReference>
<dbReference type="Gene3D" id="4.10.830.30">
    <property type="entry name" value="Ribosomal protein L31"/>
    <property type="match status" value="1"/>
</dbReference>
<dbReference type="GO" id="GO:1990904">
    <property type="term" value="C:ribonucleoprotein complex"/>
    <property type="evidence" value="ECO:0007669"/>
    <property type="project" value="UniProtKB-KW"/>
</dbReference>
<dbReference type="InterPro" id="IPR034704">
    <property type="entry name" value="Ribosomal_bL28/bL31-like_sf"/>
</dbReference>
<dbReference type="AlphaFoldDB" id="M4Q9K8"/>
<evidence type="ECO:0000256" key="3">
    <source>
        <dbReference type="RuleBase" id="RU000564"/>
    </source>
</evidence>
<keyword evidence="2 3" id="KW-0687">Ribonucleoprotein</keyword>
<keyword evidence="4" id="KW-0496">Mitochondrion</keyword>
<geneLocation type="mitochondrion" evidence="4"/>
<dbReference type="GO" id="GO:0006412">
    <property type="term" value="P:translation"/>
    <property type="evidence" value="ECO:0007669"/>
    <property type="project" value="InterPro"/>
</dbReference>
<proteinExistence type="inferred from homology"/>
<keyword evidence="1 3" id="KW-0689">Ribosomal protein</keyword>
<name>M4Q9K8_HISAR</name>
<accession>M4Q9K8</accession>
<evidence type="ECO:0000313" key="4">
    <source>
        <dbReference type="EMBL" id="AGH24102.1"/>
    </source>
</evidence>
<comment type="similarity">
    <text evidence="3">Belongs to the bacterial ribosomal protein bL31 family.</text>
</comment>
<reference evidence="4" key="2">
    <citation type="journal article" date="2006" name="RNA">
        <title>Hybrid E. coli--Mitochondrial ribonuclease P RNAs are catalytically active.</title>
        <authorList>
            <person name="Seif E."/>
            <person name="Cadieux A."/>
            <person name="Lang B.F."/>
        </authorList>
    </citation>
    <scope>NUCLEOTIDE SEQUENCE</scope>
    <source>
        <strain evidence="4">ATCC 50634</strain>
    </source>
</reference>
<gene>
    <name evidence="4" type="primary">rpl31</name>
</gene>
<organism evidence="4">
    <name type="scientific">Histiona aroides</name>
    <name type="common">Flagellate</name>
    <dbReference type="NCBI Taxonomy" id="392300"/>
    <lineage>
        <taxon>Eukaryota</taxon>
        <taxon>Discoba</taxon>
        <taxon>Jakobida</taxon>
        <taxon>Histionina</taxon>
        <taxon>Histionidae</taxon>
        <taxon>Histiona</taxon>
    </lineage>
</organism>